<evidence type="ECO:0000313" key="3">
    <source>
        <dbReference type="EnsemblMetazoa" id="OVOC5806.2"/>
    </source>
</evidence>
<keyword evidence="1" id="KW-1133">Transmembrane helix</keyword>
<dbReference type="EMBL" id="CMVM020000161">
    <property type="status" value="NOT_ANNOTATED_CDS"/>
    <property type="molecule type" value="Genomic_DNA"/>
</dbReference>
<evidence type="ECO:0000256" key="2">
    <source>
        <dbReference type="SAM" id="SignalP"/>
    </source>
</evidence>
<feature type="signal peptide" evidence="2">
    <location>
        <begin position="1"/>
        <end position="19"/>
    </location>
</feature>
<dbReference type="EnsemblMetazoa" id="OVOC5806.1">
    <property type="protein sequence ID" value="OVOC5806.1"/>
    <property type="gene ID" value="WBGene00242615"/>
</dbReference>
<dbReference type="Proteomes" id="UP000024404">
    <property type="component" value="Unassembled WGS sequence"/>
</dbReference>
<proteinExistence type="predicted"/>
<keyword evidence="1" id="KW-0812">Transmembrane</keyword>
<accession>A0A2K6W6V3</accession>
<reference evidence="4" key="1">
    <citation type="submission" date="2013-10" db="EMBL/GenBank/DDBJ databases">
        <title>Genome sequencing of Onchocerca volvulus.</title>
        <authorList>
            <person name="Cotton J."/>
            <person name="Tsai J."/>
            <person name="Stanley E."/>
            <person name="Tracey A."/>
            <person name="Holroyd N."/>
            <person name="Lustigman S."/>
            <person name="Berriman M."/>
        </authorList>
    </citation>
    <scope>NUCLEOTIDE SEQUENCE</scope>
</reference>
<protein>
    <submittedName>
        <fullName evidence="3">Uncharacterized protein</fullName>
    </submittedName>
</protein>
<sequence>MRLYLAIDVILLLVLRIRSNRIISRRLSLFIQQYCCNNISQIYRLNDCKYSKVKMEIDKKIFIIVSKTEWCNEAIKVVFGKSAEAIRNNSDAISWLASYNYTGSMDLRSKWPYDAYFDNVTRTAHGLARIDLLCHKKRPQLGPRIWKRSVQKIKQKKDRPFAVNTYGNNKGLFTITVGVLLYAAFGTCFLIANLAYLFGIYIIYDASIIDEVS</sequence>
<dbReference type="OMA" id="IFIVYDS"/>
<dbReference type="EnsemblMetazoa" id="OVOC5806.2">
    <property type="protein sequence ID" value="OVOC5806.2"/>
    <property type="gene ID" value="WBGene00242615"/>
</dbReference>
<organism evidence="3 4">
    <name type="scientific">Onchocerca volvulus</name>
    <dbReference type="NCBI Taxonomy" id="6282"/>
    <lineage>
        <taxon>Eukaryota</taxon>
        <taxon>Metazoa</taxon>
        <taxon>Ecdysozoa</taxon>
        <taxon>Nematoda</taxon>
        <taxon>Chromadorea</taxon>
        <taxon>Rhabditida</taxon>
        <taxon>Spirurina</taxon>
        <taxon>Spiruromorpha</taxon>
        <taxon>Filarioidea</taxon>
        <taxon>Onchocercidae</taxon>
        <taxon>Onchocerca</taxon>
    </lineage>
</organism>
<feature type="chain" id="PRO_5014295863" evidence="2">
    <location>
        <begin position="20"/>
        <end position="213"/>
    </location>
</feature>
<keyword evidence="4" id="KW-1185">Reference proteome</keyword>
<name>A0A2K6W6V3_ONCVO</name>
<feature type="transmembrane region" description="Helical" evidence="1">
    <location>
        <begin position="179"/>
        <end position="204"/>
    </location>
</feature>
<keyword evidence="2" id="KW-0732">Signal</keyword>
<evidence type="ECO:0000256" key="1">
    <source>
        <dbReference type="SAM" id="Phobius"/>
    </source>
</evidence>
<evidence type="ECO:0000313" key="4">
    <source>
        <dbReference type="Proteomes" id="UP000024404"/>
    </source>
</evidence>
<dbReference type="AlphaFoldDB" id="A0A2K6W6V3"/>
<keyword evidence="1" id="KW-0472">Membrane</keyword>
<reference evidence="3" key="2">
    <citation type="submission" date="2018-02" db="UniProtKB">
        <authorList>
            <consortium name="EnsemblMetazoa"/>
        </authorList>
    </citation>
    <scope>IDENTIFICATION</scope>
</reference>